<evidence type="ECO:0000313" key="1">
    <source>
        <dbReference type="EMBL" id="EMT53304.1"/>
    </source>
</evidence>
<accession>M8DAJ7</accession>
<evidence type="ECO:0000313" key="2">
    <source>
        <dbReference type="Proteomes" id="UP000012081"/>
    </source>
</evidence>
<reference evidence="1 2" key="1">
    <citation type="submission" date="2013-03" db="EMBL/GenBank/DDBJ databases">
        <title>Assembly of a new bacterial strain Brevibacillus borstelensis AK1.</title>
        <authorList>
            <person name="Rajan I."/>
            <person name="PoliReddy D."/>
            <person name="Sugumar T."/>
            <person name="Rathinam K."/>
            <person name="Alqarawi S."/>
            <person name="Khalil A.B."/>
            <person name="Sivakumar N."/>
        </authorList>
    </citation>
    <scope>NUCLEOTIDE SEQUENCE [LARGE SCALE GENOMIC DNA]</scope>
    <source>
        <strain evidence="1 2">AK1</strain>
    </source>
</reference>
<organism evidence="1 2">
    <name type="scientific">Brevibacillus borstelensis AK1</name>
    <dbReference type="NCBI Taxonomy" id="1300222"/>
    <lineage>
        <taxon>Bacteria</taxon>
        <taxon>Bacillati</taxon>
        <taxon>Bacillota</taxon>
        <taxon>Bacilli</taxon>
        <taxon>Bacillales</taxon>
        <taxon>Paenibacillaceae</taxon>
        <taxon>Brevibacillus</taxon>
    </lineage>
</organism>
<name>M8DAJ7_9BACL</name>
<dbReference type="EMBL" id="APBN01000002">
    <property type="protein sequence ID" value="EMT53304.1"/>
    <property type="molecule type" value="Genomic_DNA"/>
</dbReference>
<gene>
    <name evidence="1" type="ORF">I532_04810</name>
</gene>
<dbReference type="PATRIC" id="fig|1300222.3.peg.984"/>
<dbReference type="AlphaFoldDB" id="M8DAJ7"/>
<dbReference type="Proteomes" id="UP000012081">
    <property type="component" value="Unassembled WGS sequence"/>
</dbReference>
<dbReference type="OrthoDB" id="1808959at2"/>
<dbReference type="RefSeq" id="WP_003386744.1">
    <property type="nucleotide sequence ID" value="NZ_APBN01000002.1"/>
</dbReference>
<comment type="caution">
    <text evidence="1">The sequence shown here is derived from an EMBL/GenBank/DDBJ whole genome shotgun (WGS) entry which is preliminary data.</text>
</comment>
<sequence length="97" mass="10844">MNANQELKNTLSYIQSELNRIETMAGTLSTIEHDHYKKLTNFDDRNLVDIAVEEQNAARQLGTMKHMCLAMTQKLEGLINALDGGEPGESGQRAETH</sequence>
<proteinExistence type="predicted"/>
<dbReference type="STRING" id="1300222.I532_04810"/>
<keyword evidence="2" id="KW-1185">Reference proteome</keyword>
<protein>
    <submittedName>
        <fullName evidence="1">Uncharacterized protein</fullName>
    </submittedName>
</protein>